<dbReference type="PROSITE" id="PS00785">
    <property type="entry name" value="5_NUCLEOTIDASE_1"/>
    <property type="match status" value="1"/>
</dbReference>
<dbReference type="Pfam" id="PF02872">
    <property type="entry name" value="5_nucleotid_C"/>
    <property type="match status" value="1"/>
</dbReference>
<evidence type="ECO:0000256" key="2">
    <source>
        <dbReference type="RuleBase" id="RU362119"/>
    </source>
</evidence>
<evidence type="ECO:0000313" key="7">
    <source>
        <dbReference type="Proteomes" id="UP001551482"/>
    </source>
</evidence>
<dbReference type="Proteomes" id="UP001551482">
    <property type="component" value="Unassembled WGS sequence"/>
</dbReference>
<dbReference type="SUPFAM" id="SSF56300">
    <property type="entry name" value="Metallo-dependent phosphatases"/>
    <property type="match status" value="1"/>
</dbReference>
<feature type="domain" description="5'-Nucleotidase C-terminal" evidence="5">
    <location>
        <begin position="395"/>
        <end position="552"/>
    </location>
</feature>
<dbReference type="InterPro" id="IPR029052">
    <property type="entry name" value="Metallo-depent_PP-like"/>
</dbReference>
<accession>A0ABV3D9F2</accession>
<dbReference type="PANTHER" id="PTHR11575:SF24">
    <property type="entry name" value="5'-NUCLEOTIDASE"/>
    <property type="match status" value="1"/>
</dbReference>
<proteinExistence type="inferred from homology"/>
<gene>
    <name evidence="6" type="ORF">AB0C36_01185</name>
</gene>
<keyword evidence="2" id="KW-0378">Hydrolase</keyword>
<organism evidence="6 7">
    <name type="scientific">Streptodolium elevatio</name>
    <dbReference type="NCBI Taxonomy" id="3157996"/>
    <lineage>
        <taxon>Bacteria</taxon>
        <taxon>Bacillati</taxon>
        <taxon>Actinomycetota</taxon>
        <taxon>Actinomycetes</taxon>
        <taxon>Kitasatosporales</taxon>
        <taxon>Streptomycetaceae</taxon>
        <taxon>Streptodolium</taxon>
    </lineage>
</organism>
<dbReference type="Gene3D" id="3.90.780.10">
    <property type="entry name" value="5'-Nucleotidase, C-terminal domain"/>
    <property type="match status" value="1"/>
</dbReference>
<evidence type="ECO:0000256" key="1">
    <source>
        <dbReference type="ARBA" id="ARBA00022729"/>
    </source>
</evidence>
<dbReference type="Pfam" id="PF00149">
    <property type="entry name" value="Metallophos"/>
    <property type="match status" value="1"/>
</dbReference>
<dbReference type="EMBL" id="JBEZFP010000002">
    <property type="protein sequence ID" value="MEU8132102.1"/>
    <property type="molecule type" value="Genomic_DNA"/>
</dbReference>
<sequence>MTVLRRRHRGWLAVATVAAASLIGGLTTAAPASADRGAPSRTMDLQLLAINDLHGNLEPPQGSSGNITEIGPDGAPKATPAGGVEYLATQLKTARAKNPNSLTVAAGDMIGASPLLSGLFHDEPTIEALNGLGLDVSSVGNHEFDEGRAELLRMQNGGCHPKEGCYKPSGAEFGGADFEYLAANVVDQRTGLPIMAPVGIKYVNGAWVGFIGMTLEGTPDIVTAEGVKGLRFKDEVETANRYTKLLKLLGIKSIVVLLHEGGLPSSNVYNYDCNAGGSLGLSGPVVDIAKNLDSEIDAVVTGHTHQSYVCSIPDPKGQPRLVTSGASFGRLYTEINLTYDMRTRDIVRTKVAAANHVVRRDVAKDPVMTSVITEWNKLAAPVANRQVGWIAGKIDGRGSTAPESPMGDLIADAQLEATAAPDKGAAQLAFMNPGGIRSDFAYEGPEGNGVVTYAEAFTVQPFTNMMVTQTLTGQAILDVLAQQVTGANAANPRWLQVSKGFTYTVDRSQTGAAKIVAGSVKLNGEPIDPARTYRVSVNEFLAGGGDGFPALATGTDKLVGSSDLDALLAYLGAHSSATAPLPVPAADRITFTG</sequence>
<dbReference type="PRINTS" id="PR01607">
    <property type="entry name" value="APYRASEFAMLY"/>
</dbReference>
<dbReference type="InterPro" id="IPR004843">
    <property type="entry name" value="Calcineurin-like_PHP"/>
</dbReference>
<reference evidence="6 7" key="1">
    <citation type="submission" date="2024-06" db="EMBL/GenBank/DDBJ databases">
        <title>The Natural Products Discovery Center: Release of the First 8490 Sequenced Strains for Exploring Actinobacteria Biosynthetic Diversity.</title>
        <authorList>
            <person name="Kalkreuter E."/>
            <person name="Kautsar S.A."/>
            <person name="Yang D."/>
            <person name="Bader C.D."/>
            <person name="Teijaro C.N."/>
            <person name="Fluegel L."/>
            <person name="Davis C.M."/>
            <person name="Simpson J.R."/>
            <person name="Lauterbach L."/>
            <person name="Steele A.D."/>
            <person name="Gui C."/>
            <person name="Meng S."/>
            <person name="Li G."/>
            <person name="Viehrig K."/>
            <person name="Ye F."/>
            <person name="Su P."/>
            <person name="Kiefer A.F."/>
            <person name="Nichols A."/>
            <person name="Cepeda A.J."/>
            <person name="Yan W."/>
            <person name="Fan B."/>
            <person name="Jiang Y."/>
            <person name="Adhikari A."/>
            <person name="Zheng C.-J."/>
            <person name="Schuster L."/>
            <person name="Cowan T.M."/>
            <person name="Smanski M.J."/>
            <person name="Chevrette M.G."/>
            <person name="De Carvalho L.P.S."/>
            <person name="Shen B."/>
        </authorList>
    </citation>
    <scope>NUCLEOTIDE SEQUENCE [LARGE SCALE GENOMIC DNA]</scope>
    <source>
        <strain evidence="6 7">NPDC048946</strain>
    </source>
</reference>
<keyword evidence="7" id="KW-1185">Reference proteome</keyword>
<name>A0ABV3D9F2_9ACTN</name>
<dbReference type="InterPro" id="IPR006179">
    <property type="entry name" value="5_nucleotidase/apyrase"/>
</dbReference>
<protein>
    <submittedName>
        <fullName evidence="6">Bifunctional metallophosphatase/5'-nucleotidase</fullName>
    </submittedName>
</protein>
<feature type="region of interest" description="Disordered" evidence="3">
    <location>
        <begin position="55"/>
        <end position="81"/>
    </location>
</feature>
<evidence type="ECO:0000256" key="3">
    <source>
        <dbReference type="SAM" id="MobiDB-lite"/>
    </source>
</evidence>
<keyword evidence="2" id="KW-0547">Nucleotide-binding</keyword>
<keyword evidence="1 2" id="KW-0732">Signal</keyword>
<dbReference type="PANTHER" id="PTHR11575">
    <property type="entry name" value="5'-NUCLEOTIDASE-RELATED"/>
    <property type="match status" value="1"/>
</dbReference>
<dbReference type="InterPro" id="IPR036907">
    <property type="entry name" value="5'-Nucleotdase_C_sf"/>
</dbReference>
<feature type="chain" id="PRO_5044981509" evidence="2">
    <location>
        <begin position="35"/>
        <end position="593"/>
    </location>
</feature>
<feature type="domain" description="Calcineurin-like phosphoesterase" evidence="4">
    <location>
        <begin position="47"/>
        <end position="306"/>
    </location>
</feature>
<comment type="caution">
    <text evidence="6">The sequence shown here is derived from an EMBL/GenBank/DDBJ whole genome shotgun (WGS) entry which is preliminary data.</text>
</comment>
<comment type="similarity">
    <text evidence="2">Belongs to the 5'-nucleotidase family.</text>
</comment>
<evidence type="ECO:0000313" key="6">
    <source>
        <dbReference type="EMBL" id="MEU8132102.1"/>
    </source>
</evidence>
<evidence type="ECO:0000259" key="4">
    <source>
        <dbReference type="Pfam" id="PF00149"/>
    </source>
</evidence>
<evidence type="ECO:0000259" key="5">
    <source>
        <dbReference type="Pfam" id="PF02872"/>
    </source>
</evidence>
<dbReference type="Gene3D" id="3.60.21.10">
    <property type="match status" value="1"/>
</dbReference>
<dbReference type="SUPFAM" id="SSF55816">
    <property type="entry name" value="5'-nucleotidase (syn. UDP-sugar hydrolase), C-terminal domain"/>
    <property type="match status" value="1"/>
</dbReference>
<dbReference type="InterPro" id="IPR008334">
    <property type="entry name" value="5'-Nucleotdase_C"/>
</dbReference>
<dbReference type="InterPro" id="IPR006146">
    <property type="entry name" value="5'-Nucleotdase_CS"/>
</dbReference>
<dbReference type="RefSeq" id="WP_358347381.1">
    <property type="nucleotide sequence ID" value="NZ_JBEZFP010000002.1"/>
</dbReference>
<feature type="signal peptide" evidence="2">
    <location>
        <begin position="1"/>
        <end position="34"/>
    </location>
</feature>